<gene>
    <name evidence="3" type="ORF">GZ78_21550</name>
</gene>
<keyword evidence="1" id="KW-0175">Coiled coil</keyword>
<feature type="transmembrane region" description="Helical" evidence="2">
    <location>
        <begin position="21"/>
        <end position="44"/>
    </location>
</feature>
<evidence type="ECO:0000313" key="4">
    <source>
        <dbReference type="Proteomes" id="UP000028073"/>
    </source>
</evidence>
<evidence type="ECO:0000256" key="1">
    <source>
        <dbReference type="SAM" id="Coils"/>
    </source>
</evidence>
<evidence type="ECO:0000313" key="3">
    <source>
        <dbReference type="EMBL" id="KEQ16449.1"/>
    </source>
</evidence>
<feature type="coiled-coil region" evidence="1">
    <location>
        <begin position="40"/>
        <end position="67"/>
    </location>
</feature>
<proteinExistence type="predicted"/>
<organism evidence="3 4">
    <name type="scientific">Endozoicomonas numazuensis</name>
    <dbReference type="NCBI Taxonomy" id="1137799"/>
    <lineage>
        <taxon>Bacteria</taxon>
        <taxon>Pseudomonadati</taxon>
        <taxon>Pseudomonadota</taxon>
        <taxon>Gammaproteobacteria</taxon>
        <taxon>Oceanospirillales</taxon>
        <taxon>Endozoicomonadaceae</taxon>
        <taxon>Endozoicomonas</taxon>
    </lineage>
</organism>
<reference evidence="3 4" key="1">
    <citation type="submission" date="2014-06" db="EMBL/GenBank/DDBJ databases">
        <title>Whole Genome Sequences of Three Symbiotic Endozoicomonas Bacteria.</title>
        <authorList>
            <person name="Neave M.J."/>
            <person name="Apprill A."/>
            <person name="Voolstra C.R."/>
        </authorList>
    </citation>
    <scope>NUCLEOTIDE SEQUENCE [LARGE SCALE GENOMIC DNA]</scope>
    <source>
        <strain evidence="3 4">DSM 25634</strain>
    </source>
</reference>
<dbReference type="Proteomes" id="UP000028073">
    <property type="component" value="Unassembled WGS sequence"/>
</dbReference>
<dbReference type="AlphaFoldDB" id="A0A081NDC6"/>
<keyword evidence="2" id="KW-1133">Transmembrane helix</keyword>
<keyword evidence="2" id="KW-0812">Transmembrane</keyword>
<dbReference type="EMBL" id="JOKH01000005">
    <property type="protein sequence ID" value="KEQ16449.1"/>
    <property type="molecule type" value="Genomic_DNA"/>
</dbReference>
<name>A0A081NDC6_9GAMM</name>
<keyword evidence="2" id="KW-0472">Membrane</keyword>
<keyword evidence="4" id="KW-1185">Reference proteome</keyword>
<accession>A0A081NDC6</accession>
<dbReference type="STRING" id="1137799.GZ78_21550"/>
<sequence>MLSAAKKRNMITKHLFILESVLYSWIFVKDILFLILCLIIHAFFKELEMLDEQMSKYQERYDAFVQQQVVQPVLKLGVNQLVKQKLKEQQ</sequence>
<evidence type="ECO:0000256" key="2">
    <source>
        <dbReference type="SAM" id="Phobius"/>
    </source>
</evidence>
<comment type="caution">
    <text evidence="3">The sequence shown here is derived from an EMBL/GenBank/DDBJ whole genome shotgun (WGS) entry which is preliminary data.</text>
</comment>
<protein>
    <submittedName>
        <fullName evidence="3">Uncharacterized protein</fullName>
    </submittedName>
</protein>